<evidence type="ECO:0000313" key="4">
    <source>
        <dbReference type="Proteomes" id="UP000034491"/>
    </source>
</evidence>
<dbReference type="InterPro" id="IPR027417">
    <property type="entry name" value="P-loop_NTPase"/>
</dbReference>
<dbReference type="AlphaFoldDB" id="A0A0M2R0T3"/>
<dbReference type="STRING" id="1549748.WH95_19505"/>
<dbReference type="Proteomes" id="UP000034491">
    <property type="component" value="Unassembled WGS sequence"/>
</dbReference>
<dbReference type="SUPFAM" id="SSF52540">
    <property type="entry name" value="P-loop containing nucleoside triphosphate hydrolases"/>
    <property type="match status" value="1"/>
</dbReference>
<protein>
    <recommendedName>
        <fullName evidence="2">TraD/TraG TraM recognition site domain-containing protein</fullName>
    </recommendedName>
</protein>
<keyword evidence="1" id="KW-0472">Membrane</keyword>
<dbReference type="Pfam" id="PF12696">
    <property type="entry name" value="TraG-D_C"/>
    <property type="match status" value="1"/>
</dbReference>
<organism evidence="3 4">
    <name type="scientific">Kiloniella litopenaei</name>
    <dbReference type="NCBI Taxonomy" id="1549748"/>
    <lineage>
        <taxon>Bacteria</taxon>
        <taxon>Pseudomonadati</taxon>
        <taxon>Pseudomonadota</taxon>
        <taxon>Alphaproteobacteria</taxon>
        <taxon>Rhodospirillales</taxon>
        <taxon>Kiloniellaceae</taxon>
        <taxon>Kiloniella</taxon>
    </lineage>
</organism>
<reference evidence="3 4" key="1">
    <citation type="submission" date="2015-03" db="EMBL/GenBank/DDBJ databases">
        <title>Genome sequence of Kiloniella sp. P1-1, isolated from the gut microflora of Pacific white shrimp, Penaeus vannamei.</title>
        <authorList>
            <person name="Shao Z."/>
            <person name="Wang L."/>
            <person name="Li X."/>
        </authorList>
    </citation>
    <scope>NUCLEOTIDE SEQUENCE [LARGE SCALE GENOMIC DNA]</scope>
    <source>
        <strain evidence="3 4">P1-1</strain>
    </source>
</reference>
<dbReference type="InterPro" id="IPR016387">
    <property type="entry name" value="Mobilization_MobA"/>
</dbReference>
<keyword evidence="1" id="KW-1133">Transmembrane helix</keyword>
<gene>
    <name evidence="3" type="ORF">WH95_19505</name>
</gene>
<feature type="domain" description="TraD/TraG TraM recognition site" evidence="2">
    <location>
        <begin position="385"/>
        <end position="513"/>
    </location>
</feature>
<dbReference type="Gene3D" id="3.40.50.300">
    <property type="entry name" value="P-loop containing nucleotide triphosphate hydrolases"/>
    <property type="match status" value="1"/>
</dbReference>
<feature type="transmembrane region" description="Helical" evidence="1">
    <location>
        <begin position="84"/>
        <end position="102"/>
    </location>
</feature>
<dbReference type="EMBL" id="LANI01000037">
    <property type="protein sequence ID" value="KKJ75231.1"/>
    <property type="molecule type" value="Genomic_DNA"/>
</dbReference>
<evidence type="ECO:0000259" key="2">
    <source>
        <dbReference type="Pfam" id="PF12696"/>
    </source>
</evidence>
<sequence>MDTVDPWWFLIFGFISFSLVLTGLSPLRDNGEMSSLDIIILWTRKSLLVAKASMIILFVGFILVGLKLFSSDFFDPLLSMIAKWWLYLIACIIVGAYSKFMFQRYLKPKLSELLKSFRVNQETDELSDIEVEITKNKAISHVPENYEKEGFIFTGLNMNKEPQYIPIDVWIETHKSVIGATRYGKGLTYQVWSQQSIKLGHSVFMINPKEDKFLPKIVEQEARKAGRRFIHLDLREQGNGKWSPFAGGSAQDRRTRFYAIMNMLATGTNADHYKSLAREVAFSVFKEGENLSLESIYKAIKSNTKNEDNEKACSTVRADLQEWMERKTLNPNRKGFSIERSLLENAVVYVQGDLDDHIVKSATTAFVIELIQEAKRLKNERENHLSAYIDELRFLVSKPVFDALATIAGADVDLTVAFQNFGDLLNPDDKSLDGRALLAAIQTNCQVKMIFKVDDKDTAEFASESSGTVQKKSVKFERTEVNRSGGEEWQNNRMIGETEEALIHDNTIRVLPKKVAAFYRPDHLAEIISVDAVPLEEQPSKDNTQAAE</sequence>
<dbReference type="PIRSF" id="PIRSF003273">
    <property type="entry name" value="Mobilization_MobA"/>
    <property type="match status" value="1"/>
</dbReference>
<name>A0A0M2R0T3_9PROT</name>
<evidence type="ECO:0000313" key="3">
    <source>
        <dbReference type="EMBL" id="KKJ75231.1"/>
    </source>
</evidence>
<keyword evidence="1" id="KW-0812">Transmembrane</keyword>
<comment type="caution">
    <text evidence="3">The sequence shown here is derived from an EMBL/GenBank/DDBJ whole genome shotgun (WGS) entry which is preliminary data.</text>
</comment>
<keyword evidence="4" id="KW-1185">Reference proteome</keyword>
<accession>A0A0M2R0T3</accession>
<evidence type="ECO:0000256" key="1">
    <source>
        <dbReference type="SAM" id="Phobius"/>
    </source>
</evidence>
<proteinExistence type="predicted"/>
<feature type="transmembrane region" description="Helical" evidence="1">
    <location>
        <begin position="48"/>
        <end position="69"/>
    </location>
</feature>
<dbReference type="InterPro" id="IPR032689">
    <property type="entry name" value="TraG-D_C"/>
</dbReference>
<feature type="transmembrane region" description="Helical" evidence="1">
    <location>
        <begin position="6"/>
        <end position="27"/>
    </location>
</feature>